<sequence>MLNSLASGRRLALRLLLWQLFAALCVGLVFAVSSGLREAIAAGAGATVVALGTALLSARVFGRVSGAGIALGHFLTGMILKWMVIIGGMIAIMFQYKLPPLAAITGLVVAYAVNLLAFRFKG</sequence>
<evidence type="ECO:0000313" key="3">
    <source>
        <dbReference type="Proteomes" id="UP001430193"/>
    </source>
</evidence>
<feature type="transmembrane region" description="Helical" evidence="1">
    <location>
        <begin position="41"/>
        <end position="62"/>
    </location>
</feature>
<evidence type="ECO:0008006" key="4">
    <source>
        <dbReference type="Google" id="ProtNLM"/>
    </source>
</evidence>
<keyword evidence="1" id="KW-0812">Transmembrane</keyword>
<gene>
    <name evidence="2" type="ORF">ISS99_01570</name>
</gene>
<proteinExistence type="predicted"/>
<evidence type="ECO:0000313" key="2">
    <source>
        <dbReference type="EMBL" id="MBM7128202.1"/>
    </source>
</evidence>
<feature type="transmembrane region" description="Helical" evidence="1">
    <location>
        <begin position="74"/>
        <end position="94"/>
    </location>
</feature>
<reference evidence="2" key="1">
    <citation type="submission" date="2020-10" db="EMBL/GenBank/DDBJ databases">
        <title>Phylogeny of dyella-like bacteria.</title>
        <authorList>
            <person name="Fu J."/>
        </authorList>
    </citation>
    <scope>NUCLEOTIDE SEQUENCE</scope>
    <source>
        <strain evidence="2">DHON07</strain>
    </source>
</reference>
<protein>
    <recommendedName>
        <fullName evidence="4">ATP synthase I chain</fullName>
    </recommendedName>
</protein>
<accession>A0ABS2KBN3</accession>
<keyword evidence="3" id="KW-1185">Reference proteome</keyword>
<organism evidence="2 3">
    <name type="scientific">Dyella mobilis</name>
    <dbReference type="NCBI Taxonomy" id="1849582"/>
    <lineage>
        <taxon>Bacteria</taxon>
        <taxon>Pseudomonadati</taxon>
        <taxon>Pseudomonadota</taxon>
        <taxon>Gammaproteobacteria</taxon>
        <taxon>Lysobacterales</taxon>
        <taxon>Rhodanobacteraceae</taxon>
        <taxon>Dyella</taxon>
    </lineage>
</organism>
<name>A0ABS2KBN3_9GAMM</name>
<evidence type="ECO:0000256" key="1">
    <source>
        <dbReference type="SAM" id="Phobius"/>
    </source>
</evidence>
<dbReference type="EMBL" id="JADIKF010000030">
    <property type="protein sequence ID" value="MBM7128202.1"/>
    <property type="molecule type" value="Genomic_DNA"/>
</dbReference>
<keyword evidence="1" id="KW-1133">Transmembrane helix</keyword>
<comment type="caution">
    <text evidence="2">The sequence shown here is derived from an EMBL/GenBank/DDBJ whole genome shotgun (WGS) entry which is preliminary data.</text>
</comment>
<keyword evidence="1" id="KW-0472">Membrane</keyword>
<dbReference type="Proteomes" id="UP001430193">
    <property type="component" value="Unassembled WGS sequence"/>
</dbReference>
<feature type="transmembrane region" description="Helical" evidence="1">
    <location>
        <begin position="100"/>
        <end position="118"/>
    </location>
</feature>